<dbReference type="PROSITE" id="PS51257">
    <property type="entry name" value="PROKAR_LIPOPROTEIN"/>
    <property type="match status" value="1"/>
</dbReference>
<dbReference type="EMBL" id="ATAE01000042">
    <property type="protein sequence ID" value="ERN51839.1"/>
    <property type="molecule type" value="Genomic_DNA"/>
</dbReference>
<protein>
    <submittedName>
        <fullName evidence="1">Uncharacterized protein</fullName>
    </submittedName>
</protein>
<dbReference type="RefSeq" id="WP_022629291.1">
    <property type="nucleotide sequence ID" value="NZ_ATAE01000042.1"/>
</dbReference>
<gene>
    <name evidence="1" type="ORF">A33I_18685</name>
</gene>
<keyword evidence="2" id="KW-1185">Reference proteome</keyword>
<comment type="caution">
    <text evidence="1">The sequence shown here is derived from an EMBL/GenBank/DDBJ whole genome shotgun (WGS) entry which is preliminary data.</text>
</comment>
<evidence type="ECO:0000313" key="2">
    <source>
        <dbReference type="Proteomes" id="UP000017170"/>
    </source>
</evidence>
<proteinExistence type="predicted"/>
<organism evidence="1 2">
    <name type="scientific">Alkalihalophilus marmarensis DSM 21297</name>
    <dbReference type="NCBI Taxonomy" id="1188261"/>
    <lineage>
        <taxon>Bacteria</taxon>
        <taxon>Bacillati</taxon>
        <taxon>Bacillota</taxon>
        <taxon>Bacilli</taxon>
        <taxon>Bacillales</taxon>
        <taxon>Bacillaceae</taxon>
        <taxon>Alkalihalophilus</taxon>
    </lineage>
</organism>
<dbReference type="AlphaFoldDB" id="U6SJH4"/>
<dbReference type="PATRIC" id="fig|1188261.3.peg.3227"/>
<sequence>MIRTFSALLFLLVLLVGCGGEYVEEKRALTSLYEQYIINNNQENYAANLDLLYPESTAYEKLKSMIDNMNVDHQRSTYHKLVNVDFIESLPS</sequence>
<reference evidence="1 2" key="1">
    <citation type="journal article" date="2013" name="Genome Announc.">
        <title>Genome Sequence of the Extreme Obligate Alkaliphile Bacillus marmarensis Strain DSM 21297.</title>
        <authorList>
            <person name="Wernick D.G."/>
            <person name="Choi K.Y."/>
            <person name="Tat C.A."/>
            <person name="Lafontaine Rivera J.G."/>
            <person name="Liao J.C."/>
        </authorList>
    </citation>
    <scope>NUCLEOTIDE SEQUENCE [LARGE SCALE GENOMIC DNA]</scope>
    <source>
        <strain evidence="1 2">DSM 21297</strain>
    </source>
</reference>
<evidence type="ECO:0000313" key="1">
    <source>
        <dbReference type="EMBL" id="ERN51839.1"/>
    </source>
</evidence>
<accession>U6SJH4</accession>
<name>U6SJH4_9BACI</name>
<dbReference type="Proteomes" id="UP000017170">
    <property type="component" value="Unassembled WGS sequence"/>
</dbReference>